<evidence type="ECO:0000256" key="3">
    <source>
        <dbReference type="ARBA" id="ARBA00022840"/>
    </source>
</evidence>
<keyword evidence="1" id="KW-0813">Transport</keyword>
<dbReference type="InterPro" id="IPR027417">
    <property type="entry name" value="P-loop_NTPase"/>
</dbReference>
<dbReference type="InterPro" id="IPR017871">
    <property type="entry name" value="ABC_transporter-like_CS"/>
</dbReference>
<dbReference type="FunFam" id="3.40.50.300:FF:000425">
    <property type="entry name" value="Probable ABC transporter, ATP-binding subunit"/>
    <property type="match status" value="1"/>
</dbReference>
<feature type="domain" description="ABC transporter" evidence="6">
    <location>
        <begin position="4"/>
        <end position="239"/>
    </location>
</feature>
<dbReference type="Gene3D" id="3.40.50.300">
    <property type="entry name" value="P-loop containing nucleotide triphosphate hydrolases"/>
    <property type="match status" value="1"/>
</dbReference>
<dbReference type="SMART" id="SM00382">
    <property type="entry name" value="AAA"/>
    <property type="match status" value="1"/>
</dbReference>
<dbReference type="PANTHER" id="PTHR42781">
    <property type="entry name" value="SPERMIDINE/PUTRESCINE IMPORT ATP-BINDING PROTEIN POTA"/>
    <property type="match status" value="1"/>
</dbReference>
<dbReference type="GO" id="GO:0016887">
    <property type="term" value="F:ATP hydrolysis activity"/>
    <property type="evidence" value="ECO:0007669"/>
    <property type="project" value="InterPro"/>
</dbReference>
<protein>
    <recommendedName>
        <fullName evidence="4">ABC-type quaternary amine transporter</fullName>
        <ecNumber evidence="4">7.6.2.9</ecNumber>
    </recommendedName>
</protein>
<reference evidence="7" key="2">
    <citation type="submission" date="2020-09" db="EMBL/GenBank/DDBJ databases">
        <authorList>
            <person name="Sun Q."/>
            <person name="Zhou Y."/>
        </authorList>
    </citation>
    <scope>NUCLEOTIDE SEQUENCE</scope>
    <source>
        <strain evidence="7">CGMCC 1.15388</strain>
    </source>
</reference>
<feature type="region of interest" description="Disordered" evidence="5">
    <location>
        <begin position="356"/>
        <end position="396"/>
    </location>
</feature>
<dbReference type="AlphaFoldDB" id="A0A917AMV8"/>
<evidence type="ECO:0000256" key="4">
    <source>
        <dbReference type="ARBA" id="ARBA00066388"/>
    </source>
</evidence>
<reference evidence="7" key="1">
    <citation type="journal article" date="2014" name="Int. J. Syst. Evol. Microbiol.">
        <title>Complete genome sequence of Corynebacterium casei LMG S-19264T (=DSM 44701T), isolated from a smear-ripened cheese.</title>
        <authorList>
            <consortium name="US DOE Joint Genome Institute (JGI-PGF)"/>
            <person name="Walter F."/>
            <person name="Albersmeier A."/>
            <person name="Kalinowski J."/>
            <person name="Ruckert C."/>
        </authorList>
    </citation>
    <scope>NUCLEOTIDE SEQUENCE</scope>
    <source>
        <strain evidence="7">CGMCC 1.15388</strain>
    </source>
</reference>
<dbReference type="PROSITE" id="PS50893">
    <property type="entry name" value="ABC_TRANSPORTER_2"/>
    <property type="match status" value="1"/>
</dbReference>
<dbReference type="PROSITE" id="PS00211">
    <property type="entry name" value="ABC_TRANSPORTER_1"/>
    <property type="match status" value="1"/>
</dbReference>
<proteinExistence type="predicted"/>
<dbReference type="GO" id="GO:0015418">
    <property type="term" value="F:ABC-type quaternary ammonium compound transporting activity"/>
    <property type="evidence" value="ECO:0007669"/>
    <property type="project" value="UniProtKB-EC"/>
</dbReference>
<dbReference type="GO" id="GO:0005524">
    <property type="term" value="F:ATP binding"/>
    <property type="evidence" value="ECO:0007669"/>
    <property type="project" value="UniProtKB-KW"/>
</dbReference>
<dbReference type="Pfam" id="PF00005">
    <property type="entry name" value="ABC_tran"/>
    <property type="match status" value="1"/>
</dbReference>
<dbReference type="InterPro" id="IPR003593">
    <property type="entry name" value="AAA+_ATPase"/>
</dbReference>
<organism evidence="7 8">
    <name type="scientific">Nesterenkonia cremea</name>
    <dbReference type="NCBI Taxonomy" id="1882340"/>
    <lineage>
        <taxon>Bacteria</taxon>
        <taxon>Bacillati</taxon>
        <taxon>Actinomycetota</taxon>
        <taxon>Actinomycetes</taxon>
        <taxon>Micrococcales</taxon>
        <taxon>Micrococcaceae</taxon>
        <taxon>Nesterenkonia</taxon>
    </lineage>
</organism>
<name>A0A917AMV8_9MICC</name>
<dbReference type="PANTHER" id="PTHR42781:SF4">
    <property type="entry name" value="SPERMIDINE_PUTRESCINE IMPORT ATP-BINDING PROTEIN POTA"/>
    <property type="match status" value="1"/>
</dbReference>
<evidence type="ECO:0000313" key="8">
    <source>
        <dbReference type="Proteomes" id="UP000633136"/>
    </source>
</evidence>
<keyword evidence="2" id="KW-0547">Nucleotide-binding</keyword>
<gene>
    <name evidence="7" type="ORF">GCM10011401_06890</name>
</gene>
<evidence type="ECO:0000256" key="2">
    <source>
        <dbReference type="ARBA" id="ARBA00022741"/>
    </source>
</evidence>
<dbReference type="Proteomes" id="UP000633136">
    <property type="component" value="Unassembled WGS sequence"/>
</dbReference>
<dbReference type="InterPro" id="IPR003439">
    <property type="entry name" value="ABC_transporter-like_ATP-bd"/>
</dbReference>
<keyword evidence="8" id="KW-1185">Reference proteome</keyword>
<evidence type="ECO:0000256" key="1">
    <source>
        <dbReference type="ARBA" id="ARBA00022448"/>
    </source>
</evidence>
<evidence type="ECO:0000313" key="7">
    <source>
        <dbReference type="EMBL" id="GGE62457.1"/>
    </source>
</evidence>
<keyword evidence="3" id="KW-0067">ATP-binding</keyword>
<accession>A0A917AMV8</accession>
<dbReference type="EC" id="7.6.2.9" evidence="4"/>
<dbReference type="SUPFAM" id="SSF52540">
    <property type="entry name" value="P-loop containing nucleoside triphosphate hydrolases"/>
    <property type="match status" value="1"/>
</dbReference>
<comment type="caution">
    <text evidence="7">The sequence shown here is derived from an EMBL/GenBank/DDBJ whole genome shotgun (WGS) entry which is preliminary data.</text>
</comment>
<evidence type="ECO:0000259" key="6">
    <source>
        <dbReference type="PROSITE" id="PS50893"/>
    </source>
</evidence>
<sequence>MSSVRFDAVDVVFEDGHRALDAVILHIADGEIIALVGPSGSGKTTLLRSLAGFTAPSRGRISIDEQVVSSSEHSTAVEHRGLGMVFQQHALWPHMKVGENIGYPLRLAGIRGGDRRRRVEEALEMVGLAGMAGRRPDQLSGGQRQRVALARAIIHEPRVLLLDEALSALDEPLRASLRAQLQSMSRRLGLTVLHVTHDRSEALAVADRIVVLDQGRIQQIGCPDELMERPATGFVAQFLQDAALLHGELRAEGFRCAEMKLQVPRESISQPQDDGSAADSGGSRAGVLAVAPHHVILSPAEGDDAQGAEAEVVSSLYGRHAHDVEVSWAGRRLRGETVGWRPAPGERVRAEVNGGVFFSGGDLDEQTQGDHDQAPEDPQGDGESVQVPLGHTGGSQ</sequence>
<evidence type="ECO:0000256" key="5">
    <source>
        <dbReference type="SAM" id="MobiDB-lite"/>
    </source>
</evidence>
<dbReference type="RefSeq" id="WP_188682731.1">
    <property type="nucleotide sequence ID" value="NZ_BMIS01000002.1"/>
</dbReference>
<dbReference type="InterPro" id="IPR050093">
    <property type="entry name" value="ABC_SmlMolc_Importer"/>
</dbReference>
<dbReference type="EMBL" id="BMIS01000002">
    <property type="protein sequence ID" value="GGE62457.1"/>
    <property type="molecule type" value="Genomic_DNA"/>
</dbReference>